<feature type="region of interest" description="Disordered" evidence="1">
    <location>
        <begin position="770"/>
        <end position="791"/>
    </location>
</feature>
<comment type="caution">
    <text evidence="3">The sequence shown here is derived from an EMBL/GenBank/DDBJ whole genome shotgun (WGS) entry which is preliminary data.</text>
</comment>
<proteinExistence type="predicted"/>
<sequence length="918" mass="100238">MGICLSCCRRRRSPEREPLLPKHYSREVDVDPGPPPLSQFDRVADILGALKAGKLPTQTQLSDTLQALLNADILNVNHVDTGYGALSESGRKVVTDVREVLDAALQIGMEKNSDDVVQHLLYHSRKVDSSQMQAGVAVDANGSAMDMDTTAKQLPSQAELTTNTVELLRSLVVLARVLITSSTFNTLLSDALAALREMVTDTVAHVGRPASRVEDVSAEMEGVIRPGSNAVGDLRRKATESSEDFVAGFGVMMTKHDDETQDNGTSELAKEAIVSRLQESMLRASRVSAYRQALRTVLLLLRKYSSKLSTSVSDLSGARLPTVVPVVWAEPPLSDALSNLVTILERLASGHSLDALLNALQTVTSDVINIPLEAAASTDTDSRRELQAYLTSVGEWLDHALARARFAASPEGRRDIETLYDRGRALMDKASEQNAEWVRHVRDLVHEMDAFTSAMASDRTSRRLLRSLDTLTGDIALFSSATTNEAPAQAQRINRRWWRRTQRDVLVWLIPQILRAIKAIPMPRVEYKSGNLDVVIDTSLLTPGTGVSASLIPDRIRVENYSELQVDVTKRAALVDAGNSQVGYSAGGVQTYTRTRVHVNGLRVSARNIGYYVHYERWHGMLGYEDQGLLSVDVGRQNEQGEGLTVDVELDLQTGEDADGSASEGNCAESLFRVTDVSVDVPGLQFAIYRSKHWLLNKFIVQPLSGPLVRAIAGHILAQQIRTLLEALGRFLAGVQRTAEGLNDELEPSGEVSYEDYWEAFLLHARAGVSGEDDTASDDSDSSTEDESQTAALVESHTRATLQGMIRTTVTQPFPSLSNPPTPDESALAVGIGPQILPGKGGPVDGPRASEYGAVDITREAMGELQGAVECTNGTVESIMEQTAKVREEVEEARERGAIREGVERRRKGWKSRAFDMQ</sequence>
<name>A0A401GED3_9APHY</name>
<keyword evidence="4" id="KW-1185">Reference proteome</keyword>
<dbReference type="STRING" id="139825.A0A401GED3"/>
<evidence type="ECO:0000313" key="4">
    <source>
        <dbReference type="Proteomes" id="UP000287166"/>
    </source>
</evidence>
<feature type="domain" description="HAM1-like N-terminal" evidence="2">
    <location>
        <begin position="270"/>
        <end position="652"/>
    </location>
</feature>
<feature type="domain" description="HAM1-like N-terminal" evidence="2">
    <location>
        <begin position="45"/>
        <end position="207"/>
    </location>
</feature>
<evidence type="ECO:0000313" key="3">
    <source>
        <dbReference type="EMBL" id="GBE80539.1"/>
    </source>
</evidence>
<reference evidence="3 4" key="1">
    <citation type="journal article" date="2018" name="Sci. Rep.">
        <title>Genome sequence of the cauliflower mushroom Sparassis crispa (Hanabiratake) and its association with beneficial usage.</title>
        <authorList>
            <person name="Kiyama R."/>
            <person name="Furutani Y."/>
            <person name="Kawaguchi K."/>
            <person name="Nakanishi T."/>
        </authorList>
    </citation>
    <scope>NUCLEOTIDE SEQUENCE [LARGE SCALE GENOMIC DNA]</scope>
</reference>
<organism evidence="3 4">
    <name type="scientific">Sparassis crispa</name>
    <dbReference type="NCBI Taxonomy" id="139825"/>
    <lineage>
        <taxon>Eukaryota</taxon>
        <taxon>Fungi</taxon>
        <taxon>Dikarya</taxon>
        <taxon>Basidiomycota</taxon>
        <taxon>Agaricomycotina</taxon>
        <taxon>Agaricomycetes</taxon>
        <taxon>Polyporales</taxon>
        <taxon>Sparassidaceae</taxon>
        <taxon>Sparassis</taxon>
    </lineage>
</organism>
<gene>
    <name evidence="3" type="ORF">SCP_0302540</name>
</gene>
<protein>
    <recommendedName>
        <fullName evidence="2">HAM1-like N-terminal domain-containing protein</fullName>
    </recommendedName>
</protein>
<accession>A0A401GED3</accession>
<dbReference type="Proteomes" id="UP000287166">
    <property type="component" value="Unassembled WGS sequence"/>
</dbReference>
<evidence type="ECO:0000259" key="2">
    <source>
        <dbReference type="Pfam" id="PF19343"/>
    </source>
</evidence>
<dbReference type="GeneID" id="38777456"/>
<dbReference type="Pfam" id="PF19343">
    <property type="entry name" value="HAM1_N"/>
    <property type="match status" value="2"/>
</dbReference>
<dbReference type="AlphaFoldDB" id="A0A401GED3"/>
<dbReference type="InterPro" id="IPR045967">
    <property type="entry name" value="HAM1-like_N"/>
</dbReference>
<feature type="compositionally biased region" description="Acidic residues" evidence="1">
    <location>
        <begin position="771"/>
        <end position="788"/>
    </location>
</feature>
<evidence type="ECO:0000256" key="1">
    <source>
        <dbReference type="SAM" id="MobiDB-lite"/>
    </source>
</evidence>
<dbReference type="PANTHER" id="PTHR31138">
    <property type="entry name" value="CHROMOSOME 19, WHOLE GENOME SHOTGUN SEQUENCE"/>
    <property type="match status" value="1"/>
</dbReference>
<dbReference type="EMBL" id="BFAD01000003">
    <property type="protein sequence ID" value="GBE80539.1"/>
    <property type="molecule type" value="Genomic_DNA"/>
</dbReference>
<dbReference type="PANTHER" id="PTHR31138:SF1">
    <property type="entry name" value="PDZ DOMAIN-CONTAINING PROTEIN"/>
    <property type="match status" value="1"/>
</dbReference>
<dbReference type="RefSeq" id="XP_027611452.1">
    <property type="nucleotide sequence ID" value="XM_027755651.1"/>
</dbReference>
<dbReference type="InParanoid" id="A0A401GED3"/>
<dbReference type="OrthoDB" id="5407957at2759"/>